<keyword evidence="3" id="KW-1185">Reference proteome</keyword>
<name>A0ABM7X3C1_9BACT</name>
<evidence type="ECO:0000313" key="2">
    <source>
        <dbReference type="EMBL" id="BDG06299.1"/>
    </source>
</evidence>
<sequence>MALPLEQYAMLGDTHTAALVGRDGSIDCLCLPRLDSDAGLAALLGTPCKDARAGGRLPPRRAGSNFPR</sequence>
<feature type="domain" description="Trehalase-like N-terminal" evidence="1">
    <location>
        <begin position="2"/>
        <end position="47"/>
    </location>
</feature>
<evidence type="ECO:0000259" key="1">
    <source>
        <dbReference type="Pfam" id="PF19291"/>
    </source>
</evidence>
<protein>
    <recommendedName>
        <fullName evidence="1">Trehalase-like N-terminal domain-containing protein</fullName>
    </recommendedName>
</protein>
<evidence type="ECO:0000313" key="3">
    <source>
        <dbReference type="Proteomes" id="UP001162891"/>
    </source>
</evidence>
<dbReference type="EMBL" id="AP025591">
    <property type="protein sequence ID" value="BDG06299.1"/>
    <property type="molecule type" value="Genomic_DNA"/>
</dbReference>
<dbReference type="RefSeq" id="WP_404800919.1">
    <property type="nucleotide sequence ID" value="NZ_AP025591.1"/>
</dbReference>
<reference evidence="3" key="1">
    <citation type="journal article" date="2022" name="Int. J. Syst. Evol. Microbiol.">
        <title>Anaeromyxobacter oryzae sp. nov., Anaeromyxobacter diazotrophicus sp. nov. and Anaeromyxobacter paludicola sp. nov., isolated from paddy soils.</title>
        <authorList>
            <person name="Itoh H."/>
            <person name="Xu Z."/>
            <person name="Mise K."/>
            <person name="Masuda Y."/>
            <person name="Ushijima N."/>
            <person name="Hayakawa C."/>
            <person name="Shiratori Y."/>
            <person name="Senoo K."/>
        </authorList>
    </citation>
    <scope>NUCLEOTIDE SEQUENCE [LARGE SCALE GENOMIC DNA]</scope>
    <source>
        <strain evidence="3">Red232</strain>
    </source>
</reference>
<gene>
    <name evidence="2" type="ORF">AMOR_52950</name>
</gene>
<dbReference type="Pfam" id="PF19291">
    <property type="entry name" value="TREH_N"/>
    <property type="match status" value="1"/>
</dbReference>
<dbReference type="Proteomes" id="UP001162891">
    <property type="component" value="Chromosome"/>
</dbReference>
<accession>A0ABM7X3C1</accession>
<organism evidence="2 3">
    <name type="scientific">Anaeromyxobacter oryzae</name>
    <dbReference type="NCBI Taxonomy" id="2918170"/>
    <lineage>
        <taxon>Bacteria</taxon>
        <taxon>Pseudomonadati</taxon>
        <taxon>Myxococcota</taxon>
        <taxon>Myxococcia</taxon>
        <taxon>Myxococcales</taxon>
        <taxon>Cystobacterineae</taxon>
        <taxon>Anaeromyxobacteraceae</taxon>
        <taxon>Anaeromyxobacter</taxon>
    </lineage>
</organism>
<dbReference type="InterPro" id="IPR045582">
    <property type="entry name" value="Trehalase-like_N"/>
</dbReference>
<proteinExistence type="predicted"/>